<dbReference type="Pfam" id="PF00400">
    <property type="entry name" value="WD40"/>
    <property type="match status" value="3"/>
</dbReference>
<dbReference type="InterPro" id="IPR015943">
    <property type="entry name" value="WD40/YVTN_repeat-like_dom_sf"/>
</dbReference>
<comment type="subcellular location">
    <subcellularLocation>
        <location evidence="1">Nucleus</location>
    </subcellularLocation>
</comment>
<dbReference type="InterPro" id="IPR019579">
    <property type="entry name" value="FAM161A/B"/>
</dbReference>
<dbReference type="PROSITE" id="PS50294">
    <property type="entry name" value="WD_REPEATS_REGION"/>
    <property type="match status" value="1"/>
</dbReference>
<keyword evidence="5" id="KW-0539">Nucleus</keyword>
<dbReference type="PANTHER" id="PTHR19861:SF0">
    <property type="entry name" value="WD REPEAT-CONTAINING PROTEIN 82"/>
    <property type="match status" value="1"/>
</dbReference>
<protein>
    <submittedName>
        <fullName evidence="8">Member of Set1p complex, histone methyl transferase</fullName>
    </submittedName>
</protein>
<evidence type="ECO:0000313" key="8">
    <source>
        <dbReference type="EMBL" id="KAF4663422.1"/>
    </source>
</evidence>
<feature type="compositionally biased region" description="Basic and acidic residues" evidence="7">
    <location>
        <begin position="595"/>
        <end position="608"/>
    </location>
</feature>
<gene>
    <name evidence="8" type="primary">SWD2</name>
    <name evidence="8" type="ORF">FOZ61_001689</name>
</gene>
<name>A0A7J6LVS7_PEROL</name>
<dbReference type="Pfam" id="PF10595">
    <property type="entry name" value="FAM161A_B"/>
    <property type="match status" value="1"/>
</dbReference>
<feature type="region of interest" description="Disordered" evidence="7">
    <location>
        <begin position="769"/>
        <end position="890"/>
    </location>
</feature>
<dbReference type="PROSITE" id="PS50082">
    <property type="entry name" value="WD_REPEATS_2"/>
    <property type="match status" value="2"/>
</dbReference>
<feature type="repeat" description="WD" evidence="6">
    <location>
        <begin position="993"/>
        <end position="1034"/>
    </location>
</feature>
<dbReference type="SUPFAM" id="SSF50978">
    <property type="entry name" value="WD40 repeat-like"/>
    <property type="match status" value="1"/>
</dbReference>
<dbReference type="InterPro" id="IPR037867">
    <property type="entry name" value="Swd2/WDR82"/>
</dbReference>
<feature type="region of interest" description="Disordered" evidence="7">
    <location>
        <begin position="1278"/>
        <end position="1318"/>
    </location>
</feature>
<feature type="compositionally biased region" description="Basic and acidic residues" evidence="7">
    <location>
        <begin position="494"/>
        <end position="506"/>
    </location>
</feature>
<feature type="compositionally biased region" description="Acidic residues" evidence="7">
    <location>
        <begin position="772"/>
        <end position="786"/>
    </location>
</feature>
<comment type="caution">
    <text evidence="8">The sequence shown here is derived from an EMBL/GenBank/DDBJ whole genome shotgun (WGS) entry which is preliminary data.</text>
</comment>
<dbReference type="EMBL" id="JABAHT010000143">
    <property type="protein sequence ID" value="KAF4663422.1"/>
    <property type="molecule type" value="Genomic_DNA"/>
</dbReference>
<evidence type="ECO:0000256" key="7">
    <source>
        <dbReference type="SAM" id="MobiDB-lite"/>
    </source>
</evidence>
<feature type="compositionally biased region" description="Basic and acidic residues" evidence="7">
    <location>
        <begin position="1307"/>
        <end position="1318"/>
    </location>
</feature>
<feature type="region of interest" description="Disordered" evidence="7">
    <location>
        <begin position="528"/>
        <end position="548"/>
    </location>
</feature>
<accession>A0A7J6LVS7</accession>
<feature type="compositionally biased region" description="Low complexity" evidence="7">
    <location>
        <begin position="808"/>
        <end position="817"/>
    </location>
</feature>
<evidence type="ECO:0000256" key="5">
    <source>
        <dbReference type="ARBA" id="ARBA00023242"/>
    </source>
</evidence>
<feature type="compositionally biased region" description="Basic and acidic residues" evidence="7">
    <location>
        <begin position="471"/>
        <end position="481"/>
    </location>
</feature>
<evidence type="ECO:0000256" key="2">
    <source>
        <dbReference type="ARBA" id="ARBA00005616"/>
    </source>
</evidence>
<proteinExistence type="inferred from homology"/>
<evidence type="ECO:0000256" key="4">
    <source>
        <dbReference type="ARBA" id="ARBA00022737"/>
    </source>
</evidence>
<dbReference type="Gene3D" id="2.130.10.10">
    <property type="entry name" value="YVTN repeat-like/Quinoprotein amine dehydrogenase"/>
    <property type="match status" value="1"/>
</dbReference>
<organism evidence="8 9">
    <name type="scientific">Perkinsus olseni</name>
    <name type="common">Perkinsus atlanticus</name>
    <dbReference type="NCBI Taxonomy" id="32597"/>
    <lineage>
        <taxon>Eukaryota</taxon>
        <taxon>Sar</taxon>
        <taxon>Alveolata</taxon>
        <taxon>Perkinsozoa</taxon>
        <taxon>Perkinsea</taxon>
        <taxon>Perkinsida</taxon>
        <taxon>Perkinsidae</taxon>
        <taxon>Perkinsus</taxon>
    </lineage>
</organism>
<feature type="repeat" description="WD" evidence="6">
    <location>
        <begin position="903"/>
        <end position="944"/>
    </location>
</feature>
<evidence type="ECO:0000256" key="6">
    <source>
        <dbReference type="PROSITE-ProRule" id="PRU00221"/>
    </source>
</evidence>
<feature type="compositionally biased region" description="Polar residues" evidence="7">
    <location>
        <begin position="416"/>
        <end position="425"/>
    </location>
</feature>
<evidence type="ECO:0000313" key="9">
    <source>
        <dbReference type="Proteomes" id="UP000570595"/>
    </source>
</evidence>
<dbReference type="InterPro" id="IPR036322">
    <property type="entry name" value="WD40_repeat_dom_sf"/>
</dbReference>
<feature type="region of interest" description="Disordered" evidence="7">
    <location>
        <begin position="595"/>
        <end position="693"/>
    </location>
</feature>
<keyword evidence="4" id="KW-0677">Repeat</keyword>
<dbReference type="OrthoDB" id="436391at2759"/>
<keyword evidence="3 6" id="KW-0853">WD repeat</keyword>
<dbReference type="PANTHER" id="PTHR19861">
    <property type="entry name" value="WD40 REPEAT PROTEIN SWD2"/>
    <property type="match status" value="1"/>
</dbReference>
<sequence length="1318" mass="144977">MSDQQADPEGCFSAAITAAERGELQSSLSHLDPLAPKLDMDTLKHILDVYYHCYNSSRGAVRKTEFIRHLHAKPSLSKALHTNPMMKRRARDGQPGGDSDPWAYVMPELAAILGETITWADVLKAVWNRISKPLPSSTAPTGIEYPGPQQRVESPPPALAYDVKQYESLGPTREDDSPSAVRGPSPAHSESVSAVHPFLRDTIEPAVASAFAAASSASLAIDGARQVDGGEGYVPPIDMPPRHFVASSRSEWTTPPEMAVEEEPKRDVYELLLEGHKGDLPRTRSQTPRPPEKTASARIRPKTVRAPHLRSHSATSTAETAVPVGPSMIQRETRKSHKKLLASLESDREPSSAEHSNSASFKARKLPRVRTVTSGGPPGTFAPIVVGSHQTHVAEQEVRHRLGNTKTRPRRPDTTLAASMSASFDRSTRGPLLERRSDPPRPFTARPVPWIVSAHMYKSMMSTKARTRDKKRADREAEFHRTSSLPPRLQARQDASRRGDATDGREVLLSSRTACSGDSQTLRVLTKALKTSRSGSERRPPSPITEYSASYPRLSCTVPNFKALHKKDQEELSRRKQALARKATKPVPFSFTVSRDEAKTHSENEEVPKGPARKKVTGPPSFVERDRKREIERQEKLKAEKEAREAAEKGQTVRPKSPLHTRVHHAVGPPAKPVGSEELNRRKKQQARAAADWRREVKRMLERVSRQPLLMDRVTLDASKERARERALVKIKKELIAKKVTNWQSYFQTEELNILEMAELRDLLGRSKGRECEEEDYDADDFEEEETHGQSVTLHEGPDDRPAVERGAAATADAADTNSDDISSVHKVPSTQRSESGMKLEGLVGARGSPKEDCDGKIVGGPAAAPEGDASDGLSPMPSDPDASTSVSWTEQDISNLDLAHVYKDNDRPITSMSFSASGCYLATCSSDQTVRIYDTDTLNNSVRILHSHKYGVRHVKFMHSYKWETGIACGDVNWDCSVRLWDFTENKFTRVFKGRKSPVHTLDVHPSTDLAIFTTVDGHLNLWDTRMPEAMKDSARLTSVPGEAPDDGGHRTVASVAFDPSSPGSVVFAAASALGNGVVHLYDLRTFQPFMSLTAGSEHNAGRTEVLYPTELTYAPDGKHVLVTTVSGGAEMELTAVDTFTGRPTVTAFVCNVKQPPGMHARDRDRNLYIPPDNLGHALASSARHIPSERSQVFVPTLKPSYSPCGRYVVFGEPLMKRFRSSEKNEVRFLDMAKGETSAVLDRALLGQAAPPIAAFSPRSRMVVTASAAMGWWAVKPPSERTAATEPARAGEISPSPESVDVEMSEVQHSEDNIGVQ</sequence>
<feature type="compositionally biased region" description="Basic and acidic residues" evidence="7">
    <location>
        <begin position="623"/>
        <end position="648"/>
    </location>
</feature>
<evidence type="ECO:0000256" key="3">
    <source>
        <dbReference type="ARBA" id="ARBA00022574"/>
    </source>
</evidence>
<feature type="region of interest" description="Disordered" evidence="7">
    <location>
        <begin position="461"/>
        <end position="506"/>
    </location>
</feature>
<evidence type="ECO:0000256" key="1">
    <source>
        <dbReference type="ARBA" id="ARBA00004123"/>
    </source>
</evidence>
<feature type="region of interest" description="Disordered" evidence="7">
    <location>
        <begin position="169"/>
        <end position="193"/>
    </location>
</feature>
<feature type="region of interest" description="Disordered" evidence="7">
    <location>
        <begin position="277"/>
        <end position="364"/>
    </location>
</feature>
<dbReference type="GO" id="GO:0048188">
    <property type="term" value="C:Set1C/COMPASS complex"/>
    <property type="evidence" value="ECO:0007669"/>
    <property type="project" value="TreeGrafter"/>
</dbReference>
<dbReference type="Proteomes" id="UP000570595">
    <property type="component" value="Unassembled WGS sequence"/>
</dbReference>
<dbReference type="InterPro" id="IPR001680">
    <property type="entry name" value="WD40_rpt"/>
</dbReference>
<comment type="similarity">
    <text evidence="2">Belongs to the WD repeat SWD2 family.</text>
</comment>
<reference evidence="8 9" key="1">
    <citation type="submission" date="2020-04" db="EMBL/GenBank/DDBJ databases">
        <title>Perkinsus olseni comparative genomics.</title>
        <authorList>
            <person name="Bogema D.R."/>
        </authorList>
    </citation>
    <scope>NUCLEOTIDE SEQUENCE [LARGE SCALE GENOMIC DNA]</scope>
    <source>
        <strain evidence="8">ATCC PRA-179</strain>
    </source>
</reference>
<feature type="compositionally biased region" description="Basic and acidic residues" evidence="7">
    <location>
        <begin position="426"/>
        <end position="439"/>
    </location>
</feature>
<feature type="compositionally biased region" description="Basic residues" evidence="7">
    <location>
        <begin position="299"/>
        <end position="311"/>
    </location>
</feature>
<feature type="region of interest" description="Disordered" evidence="7">
    <location>
        <begin position="137"/>
        <end position="156"/>
    </location>
</feature>
<dbReference type="GO" id="GO:0003682">
    <property type="term" value="F:chromatin binding"/>
    <property type="evidence" value="ECO:0007669"/>
    <property type="project" value="TreeGrafter"/>
</dbReference>
<dbReference type="GO" id="GO:0016740">
    <property type="term" value="F:transferase activity"/>
    <property type="evidence" value="ECO:0007669"/>
    <property type="project" value="UniProtKB-KW"/>
</dbReference>
<dbReference type="SMART" id="SM00320">
    <property type="entry name" value="WD40"/>
    <property type="match status" value="3"/>
</dbReference>
<feature type="region of interest" description="Disordered" evidence="7">
    <location>
        <begin position="405"/>
        <end position="444"/>
    </location>
</feature>
<dbReference type="GO" id="GO:0016070">
    <property type="term" value="P:RNA metabolic process"/>
    <property type="evidence" value="ECO:0007669"/>
    <property type="project" value="UniProtKB-ARBA"/>
</dbReference>
<keyword evidence="8" id="KW-0808">Transferase</keyword>